<dbReference type="Pfam" id="PF00550">
    <property type="entry name" value="PP-binding"/>
    <property type="match status" value="1"/>
</dbReference>
<evidence type="ECO:0000313" key="9">
    <source>
        <dbReference type="Proteomes" id="UP000183047"/>
    </source>
</evidence>
<keyword evidence="3" id="KW-0597">Phosphoprotein</keyword>
<evidence type="ECO:0000256" key="5">
    <source>
        <dbReference type="ARBA" id="ARBA00023098"/>
    </source>
</evidence>
<evidence type="ECO:0000256" key="3">
    <source>
        <dbReference type="ARBA" id="ARBA00022553"/>
    </source>
</evidence>
<dbReference type="AlphaFoldDB" id="A0A1G5F731"/>
<dbReference type="RefSeq" id="WP_026667925.1">
    <property type="nucleotide sequence ID" value="NZ_FMUR01000013.1"/>
</dbReference>
<dbReference type="InterPro" id="IPR045851">
    <property type="entry name" value="AMP-bd_C_sf"/>
</dbReference>
<feature type="transmembrane region" description="Helical" evidence="6">
    <location>
        <begin position="77"/>
        <end position="97"/>
    </location>
</feature>
<keyword evidence="5" id="KW-0443">Lipid metabolism</keyword>
<keyword evidence="8" id="KW-0436">Ligase</keyword>
<feature type="domain" description="Carrier" evidence="7">
    <location>
        <begin position="597"/>
        <end position="671"/>
    </location>
</feature>
<dbReference type="PROSITE" id="PS50075">
    <property type="entry name" value="CARRIER"/>
    <property type="match status" value="1"/>
</dbReference>
<dbReference type="InterPro" id="IPR020845">
    <property type="entry name" value="AMP-binding_CS"/>
</dbReference>
<dbReference type="SMART" id="SM00823">
    <property type="entry name" value="PKS_PP"/>
    <property type="match status" value="1"/>
</dbReference>
<evidence type="ECO:0000256" key="6">
    <source>
        <dbReference type="SAM" id="Phobius"/>
    </source>
</evidence>
<dbReference type="InterPro" id="IPR009081">
    <property type="entry name" value="PP-bd_ACP"/>
</dbReference>
<comment type="similarity">
    <text evidence="1">Belongs to the ATP-dependent AMP-binding enzyme family.</text>
</comment>
<keyword evidence="6" id="KW-1133">Transmembrane helix</keyword>
<evidence type="ECO:0000256" key="2">
    <source>
        <dbReference type="ARBA" id="ARBA00022450"/>
    </source>
</evidence>
<dbReference type="SMART" id="SM01294">
    <property type="entry name" value="PKS_PP_betabranch"/>
    <property type="match status" value="1"/>
</dbReference>
<dbReference type="Gene3D" id="3.40.50.12780">
    <property type="entry name" value="N-terminal domain of ligase-like"/>
    <property type="match status" value="1"/>
</dbReference>
<dbReference type="GO" id="GO:0016874">
    <property type="term" value="F:ligase activity"/>
    <property type="evidence" value="ECO:0007669"/>
    <property type="project" value="UniProtKB-KW"/>
</dbReference>
<evidence type="ECO:0000259" key="7">
    <source>
        <dbReference type="PROSITE" id="PS50075"/>
    </source>
</evidence>
<dbReference type="GO" id="GO:0071766">
    <property type="term" value="P:Actinobacterium-type cell wall biogenesis"/>
    <property type="evidence" value="ECO:0007669"/>
    <property type="project" value="UniProtKB-ARBA"/>
</dbReference>
<evidence type="ECO:0000256" key="1">
    <source>
        <dbReference type="ARBA" id="ARBA00006432"/>
    </source>
</evidence>
<keyword evidence="6" id="KW-0472">Membrane</keyword>
<dbReference type="GO" id="GO:0006631">
    <property type="term" value="P:fatty acid metabolic process"/>
    <property type="evidence" value="ECO:0007669"/>
    <property type="project" value="UniProtKB-KW"/>
</dbReference>
<dbReference type="GO" id="GO:0008610">
    <property type="term" value="P:lipid biosynthetic process"/>
    <property type="evidence" value="ECO:0007669"/>
    <property type="project" value="UniProtKB-ARBA"/>
</dbReference>
<dbReference type="FunFam" id="3.40.50.12780:FF:000013">
    <property type="entry name" value="Long-chain-fatty-acid--AMP ligase FadD32"/>
    <property type="match status" value="1"/>
</dbReference>
<dbReference type="Gene3D" id="3.30.300.30">
    <property type="match status" value="1"/>
</dbReference>
<keyword evidence="2" id="KW-0596">Phosphopantetheine</keyword>
<dbReference type="Proteomes" id="UP000183047">
    <property type="component" value="Unassembled WGS sequence"/>
</dbReference>
<sequence>MILYDYEIKNLIQILYLRGKHTPDKTAYIYIPEEGEAQQCSFKSLYENSARIAGVLKAGGIKAGDRCMIMYRQDMELLYGLYGCLMAGAVAVPLDIFHEATDLKRYVNVYESCGASGILTNDSAASKMKEISSEHFGGIPVFHYSMTKEAQLYCNEFEEGLAVLQYTSGSTGDPKGVMITHSNLLDNLKQIERRLCLNGESTWVGWLPYHHDMGLIMGLFTAVYSGSRNVFMSPELFKSNPEKWIHAMSDYRATHTVAPNFSYELISKILKEIFERGNPDNISFSSLKKLISGSEPVRFNTQVELMNICEKFGMRAEAIRAGYGLAEATLMLTMNEEDKAAGWLEVDKNALSKNRIVVLNSGNFADSFKVREVDKNGTYLVGVGRPIDDNSIMILSPEQEELPPMSIGEVCICGPSVAAGYWKRSKETAEIFVQGNNGEVILHSGDAGFVGEDGELYITGRYKDSIVIHGVNYYPTDLEALSANSNNLLNYAACAFSASFRDEDSIVLVQEIKGKKLSEETLKDIAQDIRKNVFREYSLQPQEIILVEENSIPRTDSGKIQRKTTKDLFLNGALNGVLIKNQLDVTDLSEIDVRKSEDIKNIIIDLIADMLNIAPSEIDLDMPFMKMGLNSQMNVNIVAKLNTVPRVELPVVDVFNHNTVEKLTEYIYNTCFNESDEVDDLDALSEKELAMLLEQELG</sequence>
<dbReference type="Pfam" id="PF23024">
    <property type="entry name" value="AMP-dom_DIP2-like"/>
    <property type="match status" value="1"/>
</dbReference>
<protein>
    <submittedName>
        <fullName evidence="8">Acyl-CoA synthetase (AMP-forming)/AMP-acid ligase II</fullName>
    </submittedName>
</protein>
<dbReference type="Gene3D" id="1.10.1200.10">
    <property type="entry name" value="ACP-like"/>
    <property type="match status" value="1"/>
</dbReference>
<accession>A0A1G5F731</accession>
<dbReference type="PROSITE" id="PS00455">
    <property type="entry name" value="AMP_BINDING"/>
    <property type="match status" value="1"/>
</dbReference>
<dbReference type="EMBL" id="FMUR01000013">
    <property type="protein sequence ID" value="SCY34680.1"/>
    <property type="molecule type" value="Genomic_DNA"/>
</dbReference>
<evidence type="ECO:0000313" key="8">
    <source>
        <dbReference type="EMBL" id="SCY34680.1"/>
    </source>
</evidence>
<dbReference type="Pfam" id="PF00501">
    <property type="entry name" value="AMP-binding"/>
    <property type="match status" value="1"/>
</dbReference>
<reference evidence="9" key="1">
    <citation type="submission" date="2016-10" db="EMBL/GenBank/DDBJ databases">
        <authorList>
            <person name="Varghese N."/>
            <person name="Submissions S."/>
        </authorList>
    </citation>
    <scope>NUCLEOTIDE SEQUENCE [LARGE SCALE GENOMIC DNA]</scope>
    <source>
        <strain evidence="9">XBD2006</strain>
    </source>
</reference>
<keyword evidence="4" id="KW-0276">Fatty acid metabolism</keyword>
<dbReference type="InterPro" id="IPR000873">
    <property type="entry name" value="AMP-dep_synth/lig_dom"/>
</dbReference>
<proteinExistence type="inferred from homology"/>
<dbReference type="PANTHER" id="PTHR22754:SF32">
    <property type="entry name" value="DISCO-INTERACTING PROTEIN 2"/>
    <property type="match status" value="1"/>
</dbReference>
<dbReference type="GO" id="GO:0031177">
    <property type="term" value="F:phosphopantetheine binding"/>
    <property type="evidence" value="ECO:0007669"/>
    <property type="project" value="InterPro"/>
</dbReference>
<dbReference type="OrthoDB" id="9803968at2"/>
<dbReference type="InterPro" id="IPR042099">
    <property type="entry name" value="ANL_N_sf"/>
</dbReference>
<name>A0A1G5F731_9FIRM</name>
<dbReference type="SUPFAM" id="SSF47336">
    <property type="entry name" value="ACP-like"/>
    <property type="match status" value="1"/>
</dbReference>
<keyword evidence="9" id="KW-1185">Reference proteome</keyword>
<dbReference type="PANTHER" id="PTHR22754">
    <property type="entry name" value="DISCO-INTERACTING PROTEIN 2 DIP2 -RELATED"/>
    <property type="match status" value="1"/>
</dbReference>
<dbReference type="InterPro" id="IPR025110">
    <property type="entry name" value="AMP-bd_C"/>
</dbReference>
<organism evidence="8 9">
    <name type="scientific">Butyrivibrio hungatei</name>
    <dbReference type="NCBI Taxonomy" id="185008"/>
    <lineage>
        <taxon>Bacteria</taxon>
        <taxon>Bacillati</taxon>
        <taxon>Bacillota</taxon>
        <taxon>Clostridia</taxon>
        <taxon>Lachnospirales</taxon>
        <taxon>Lachnospiraceae</taxon>
        <taxon>Butyrivibrio</taxon>
    </lineage>
</organism>
<dbReference type="SUPFAM" id="SSF56801">
    <property type="entry name" value="Acetyl-CoA synthetase-like"/>
    <property type="match status" value="1"/>
</dbReference>
<dbReference type="InterPro" id="IPR036736">
    <property type="entry name" value="ACP-like_sf"/>
</dbReference>
<keyword evidence="6" id="KW-0812">Transmembrane</keyword>
<dbReference type="InterPro" id="IPR020806">
    <property type="entry name" value="PKS_PP-bd"/>
</dbReference>
<evidence type="ECO:0000256" key="4">
    <source>
        <dbReference type="ARBA" id="ARBA00022832"/>
    </source>
</evidence>
<gene>
    <name evidence="8" type="ORF">SAMN02910451_02276</name>
</gene>